<protein>
    <submittedName>
        <fullName evidence="2">Uncharacterized protein</fullName>
    </submittedName>
</protein>
<reference evidence="2 3" key="1">
    <citation type="submission" date="2023-02" db="EMBL/GenBank/DDBJ databases">
        <title>LHISI_Scaffold_Assembly.</title>
        <authorList>
            <person name="Stuart O.P."/>
            <person name="Cleave R."/>
            <person name="Magrath M.J.L."/>
            <person name="Mikheyev A.S."/>
        </authorList>
    </citation>
    <scope>NUCLEOTIDE SEQUENCE [LARGE SCALE GENOMIC DNA]</scope>
    <source>
        <strain evidence="2">Daus_M_001</strain>
        <tissue evidence="2">Leg muscle</tissue>
    </source>
</reference>
<keyword evidence="3" id="KW-1185">Reference proteome</keyword>
<feature type="region of interest" description="Disordered" evidence="1">
    <location>
        <begin position="526"/>
        <end position="549"/>
    </location>
</feature>
<dbReference type="Proteomes" id="UP001159363">
    <property type="component" value="Chromosome 3"/>
</dbReference>
<gene>
    <name evidence="2" type="ORF">PR048_010588</name>
</gene>
<sequence length="549" mass="60142">MAAPASQMAASKADRPLPLSCETASLARRSTIQRNASSSHVRTETLHALRVGAMRRQARVLVSPVWLPRFLTLDAQLQFWSASSREIFSPRIAGSVGCFSSSSLAVETDKDSAAKGSWPPDNNVNEIIRRPLIIKREAAGRRGSALITRSLTPACRQGGVVAGKSSAGVCRWYQRARARSPALTDPDTSLRCACNRVVQTKTKGCSRQISFDRLMNKVMTAMTMLVLHKAEEYTTCIQVDLNQGFQKCCTHSGHVIGTSNYEWGREKLNVLRPLTRERRGTHYTRAVTGAGIKGGGAGKMGDPRGNPSTNGIVRHDSHLRKSGVARPGIEPGSPRWEVSRLTARQPWPHQTTQRDMIDCKSLYTIKDIRLGQNQLGPPLVDDRPIMNAVKYTVVSGVVWTKRTMTALEKNGRTQPRAASAEMACSAENLHACEKPKGCCYLLSGGDNAVGFSRRALQALRYWYQVYLLLSPVCTGQGAIKEKIDGSKPHGQKKNTALPPSEMMHQAHVYTISNECVTSLGGAMLPSRPSRPTIPGFEPYARSPTKERAV</sequence>
<dbReference type="EMBL" id="JARBHB010000003">
    <property type="protein sequence ID" value="KAJ8891079.1"/>
    <property type="molecule type" value="Genomic_DNA"/>
</dbReference>
<organism evidence="2 3">
    <name type="scientific">Dryococelus australis</name>
    <dbReference type="NCBI Taxonomy" id="614101"/>
    <lineage>
        <taxon>Eukaryota</taxon>
        <taxon>Metazoa</taxon>
        <taxon>Ecdysozoa</taxon>
        <taxon>Arthropoda</taxon>
        <taxon>Hexapoda</taxon>
        <taxon>Insecta</taxon>
        <taxon>Pterygota</taxon>
        <taxon>Neoptera</taxon>
        <taxon>Polyneoptera</taxon>
        <taxon>Phasmatodea</taxon>
        <taxon>Verophasmatodea</taxon>
        <taxon>Anareolatae</taxon>
        <taxon>Phasmatidae</taxon>
        <taxon>Eurycanthinae</taxon>
        <taxon>Dryococelus</taxon>
    </lineage>
</organism>
<evidence type="ECO:0000313" key="2">
    <source>
        <dbReference type="EMBL" id="KAJ8891079.1"/>
    </source>
</evidence>
<evidence type="ECO:0000256" key="1">
    <source>
        <dbReference type="SAM" id="MobiDB-lite"/>
    </source>
</evidence>
<evidence type="ECO:0000313" key="3">
    <source>
        <dbReference type="Proteomes" id="UP001159363"/>
    </source>
</evidence>
<accession>A0ABQ9I343</accession>
<name>A0ABQ9I343_9NEOP</name>
<comment type="caution">
    <text evidence="2">The sequence shown here is derived from an EMBL/GenBank/DDBJ whole genome shotgun (WGS) entry which is preliminary data.</text>
</comment>
<proteinExistence type="predicted"/>